<comment type="caution">
    <text evidence="4">The sequence shown here is derived from an EMBL/GenBank/DDBJ whole genome shotgun (WGS) entry which is preliminary data.</text>
</comment>
<feature type="transmembrane region" description="Helical" evidence="3">
    <location>
        <begin position="34"/>
        <end position="52"/>
    </location>
</feature>
<accession>A0A229P0H7</accession>
<keyword evidence="1" id="KW-0378">Hydrolase</keyword>
<dbReference type="Pfam" id="PF03419">
    <property type="entry name" value="Peptidase_U4"/>
    <property type="match status" value="1"/>
</dbReference>
<dbReference type="EMBL" id="NMUQ01000001">
    <property type="protein sequence ID" value="OXM15690.1"/>
    <property type="molecule type" value="Genomic_DNA"/>
</dbReference>
<keyword evidence="1" id="KW-0749">Sporulation</keyword>
<keyword evidence="1" id="KW-0645">Protease</keyword>
<comment type="subunit">
    <text evidence="1">Self-associates. Interacts with SigE. Interacts with SpoIIR.</text>
</comment>
<name>A0A229P0H7_9BACL</name>
<organism evidence="4 5">
    <name type="scientific">Paenibacillus herberti</name>
    <dbReference type="NCBI Taxonomy" id="1619309"/>
    <lineage>
        <taxon>Bacteria</taxon>
        <taxon>Bacillati</taxon>
        <taxon>Bacillota</taxon>
        <taxon>Bacilli</taxon>
        <taxon>Bacillales</taxon>
        <taxon>Paenibacillaceae</taxon>
        <taxon>Paenibacillus</taxon>
    </lineage>
</organism>
<feature type="transmembrane region" description="Helical" evidence="3">
    <location>
        <begin position="133"/>
        <end position="149"/>
    </location>
</feature>
<dbReference type="RefSeq" id="WP_089522783.1">
    <property type="nucleotide sequence ID" value="NZ_NMUQ01000001.1"/>
</dbReference>
<keyword evidence="5" id="KW-1185">Reference proteome</keyword>
<keyword evidence="3" id="KW-1133">Transmembrane helix</keyword>
<comment type="similarity">
    <text evidence="1">Belongs to the peptidase U4 family.</text>
</comment>
<dbReference type="AlphaFoldDB" id="A0A229P0H7"/>
<dbReference type="NCBIfam" id="TIGR02854">
    <property type="entry name" value="spore_II_GA"/>
    <property type="match status" value="1"/>
</dbReference>
<dbReference type="GO" id="GO:0030435">
    <property type="term" value="P:sporulation resulting in formation of a cellular spore"/>
    <property type="evidence" value="ECO:0007669"/>
    <property type="project" value="UniProtKB-KW"/>
</dbReference>
<keyword evidence="1" id="KW-1003">Cell membrane</keyword>
<feature type="active site" evidence="2">
    <location>
        <position position="185"/>
    </location>
</feature>
<evidence type="ECO:0000313" key="5">
    <source>
        <dbReference type="Proteomes" id="UP000215145"/>
    </source>
</evidence>
<dbReference type="GO" id="GO:0004190">
    <property type="term" value="F:aspartic-type endopeptidase activity"/>
    <property type="evidence" value="ECO:0007669"/>
    <property type="project" value="UniProtKB-KW"/>
</dbReference>
<evidence type="ECO:0000256" key="1">
    <source>
        <dbReference type="PIRNR" id="PIRNR018571"/>
    </source>
</evidence>
<keyword evidence="1" id="KW-0064">Aspartyl protease</keyword>
<dbReference type="Proteomes" id="UP000215145">
    <property type="component" value="Unassembled WGS sequence"/>
</dbReference>
<gene>
    <name evidence="4" type="primary">spoIIGA</name>
    <name evidence="4" type="ORF">CGZ75_02870</name>
</gene>
<protein>
    <recommendedName>
        <fullName evidence="1">Sporulation sigma-E factor-processing peptidase</fullName>
        <ecNumber evidence="1">3.4.23.-</ecNumber>
    </recommendedName>
    <alternativeName>
        <fullName evidence="1">Membrane-associated aspartic protease</fullName>
    </alternativeName>
    <alternativeName>
        <fullName evidence="1">Stage II sporulation protein GA</fullName>
    </alternativeName>
</protein>
<dbReference type="OrthoDB" id="2690199at2"/>
<dbReference type="InterPro" id="IPR005081">
    <property type="entry name" value="SpoIIGA"/>
</dbReference>
<sequence>MAVYVDVLFLREMLVDGSMLLLTAWIRGVRARPLRVLAAAAIGAVYVVLMLFPPLSFLFTVVVKVAISFAMLLVAFGFQDTRSFLRYIGAFYAVNFVAAGAVLGIHYLLLSGSDEVWNTMRFLQNGISTELEMGAWFVICVVCIGLYLLKSVVAGRRQKELVLTHLAEVTIIIGESEYHCIGLVDTGNQLYDPLSRTPVMVMEASLWEDDIPPGWMKGIRECQVDRLVSGLGEDEFKWQDRIRLVPYRGINKGTQFMLAIKPDGVVIEREGIRSESSKVLIGLDGGKLVADGSYRAIIHPSLVENRAG</sequence>
<dbReference type="PIRSF" id="PIRSF018571">
    <property type="entry name" value="SpoIIGA"/>
    <property type="match status" value="1"/>
</dbReference>
<keyword evidence="3" id="KW-0812">Transmembrane</keyword>
<comment type="function">
    <text evidence="1">Probable aspartic protease that is responsible for the proteolytic cleavage of the RNA polymerase sigma E factor (SigE/spoIIGB) to yield the active peptide in the mother cell during sporulation. Responds to a signal from the forespore that is triggered by the extracellular signal protein SpoIIR.</text>
</comment>
<comment type="subcellular location">
    <subcellularLocation>
        <location evidence="1">Cell membrane</location>
    </subcellularLocation>
</comment>
<feature type="transmembrane region" description="Helical" evidence="3">
    <location>
        <begin position="58"/>
        <end position="78"/>
    </location>
</feature>
<dbReference type="EC" id="3.4.23.-" evidence="1"/>
<dbReference type="GO" id="GO:0006508">
    <property type="term" value="P:proteolysis"/>
    <property type="evidence" value="ECO:0007669"/>
    <property type="project" value="UniProtKB-KW"/>
</dbReference>
<reference evidence="4 5" key="1">
    <citation type="submission" date="2017-07" db="EMBL/GenBank/DDBJ databases">
        <title>Paenibacillus herberti R33 genome sequencing and assembly.</title>
        <authorList>
            <person name="Su W."/>
        </authorList>
    </citation>
    <scope>NUCLEOTIDE SEQUENCE [LARGE SCALE GENOMIC DNA]</scope>
    <source>
        <strain evidence="4 5">R33</strain>
    </source>
</reference>
<keyword evidence="1 3" id="KW-0472">Membrane</keyword>
<evidence type="ECO:0000313" key="4">
    <source>
        <dbReference type="EMBL" id="OXM15690.1"/>
    </source>
</evidence>
<evidence type="ECO:0000256" key="2">
    <source>
        <dbReference type="PIRSR" id="PIRSR018571-1"/>
    </source>
</evidence>
<evidence type="ECO:0000256" key="3">
    <source>
        <dbReference type="SAM" id="Phobius"/>
    </source>
</evidence>
<dbReference type="GO" id="GO:0005886">
    <property type="term" value="C:plasma membrane"/>
    <property type="evidence" value="ECO:0007669"/>
    <property type="project" value="UniProtKB-SubCell"/>
</dbReference>
<dbReference type="GO" id="GO:0030436">
    <property type="term" value="P:asexual sporulation"/>
    <property type="evidence" value="ECO:0007669"/>
    <property type="project" value="InterPro"/>
</dbReference>
<feature type="transmembrane region" description="Helical" evidence="3">
    <location>
        <begin position="90"/>
        <end position="113"/>
    </location>
</feature>
<proteinExistence type="inferred from homology"/>